<gene>
    <name evidence="2" type="ORF">BKA59DRAFT_487617</name>
</gene>
<dbReference type="AlphaFoldDB" id="A0A8K0RMW9"/>
<evidence type="ECO:0000256" key="1">
    <source>
        <dbReference type="SAM" id="MobiDB-lite"/>
    </source>
</evidence>
<evidence type="ECO:0000313" key="3">
    <source>
        <dbReference type="Proteomes" id="UP000813427"/>
    </source>
</evidence>
<accession>A0A8K0RMW9</accession>
<dbReference type="OrthoDB" id="5415741at2759"/>
<protein>
    <submittedName>
        <fullName evidence="2">Uncharacterized protein</fullName>
    </submittedName>
</protein>
<sequence length="163" mass="17937">MKTGRVQKSCPLPGHQPRTTGYPGKVRKSKKCGQGRLAMAPTTDIATRAYVVTLKLPCVGKSTSEVAEIMGLSTRQVNGIYSRAIERGFDPNARPLIFRDEYFEDAPRSGRPPKQTDKAQEAVVGKFVSNQCVQNHCSTDPGHSGISQDQTNDEAWIDEDDEK</sequence>
<reference evidence="2" key="1">
    <citation type="journal article" date="2021" name="Nat. Commun.">
        <title>Genetic determinants of endophytism in the Arabidopsis root mycobiome.</title>
        <authorList>
            <person name="Mesny F."/>
            <person name="Miyauchi S."/>
            <person name="Thiergart T."/>
            <person name="Pickel B."/>
            <person name="Atanasova L."/>
            <person name="Karlsson M."/>
            <person name="Huettel B."/>
            <person name="Barry K.W."/>
            <person name="Haridas S."/>
            <person name="Chen C."/>
            <person name="Bauer D."/>
            <person name="Andreopoulos W."/>
            <person name="Pangilinan J."/>
            <person name="LaButti K."/>
            <person name="Riley R."/>
            <person name="Lipzen A."/>
            <person name="Clum A."/>
            <person name="Drula E."/>
            <person name="Henrissat B."/>
            <person name="Kohler A."/>
            <person name="Grigoriev I.V."/>
            <person name="Martin F.M."/>
            <person name="Hacquard S."/>
        </authorList>
    </citation>
    <scope>NUCLEOTIDE SEQUENCE</scope>
    <source>
        <strain evidence="2">MPI-SDFR-AT-0068</strain>
    </source>
</reference>
<feature type="region of interest" description="Disordered" evidence="1">
    <location>
        <begin position="1"/>
        <end position="29"/>
    </location>
</feature>
<comment type="caution">
    <text evidence="2">The sequence shown here is derived from an EMBL/GenBank/DDBJ whole genome shotgun (WGS) entry which is preliminary data.</text>
</comment>
<name>A0A8K0RMW9_9HYPO</name>
<feature type="region of interest" description="Disordered" evidence="1">
    <location>
        <begin position="137"/>
        <end position="163"/>
    </location>
</feature>
<organism evidence="2 3">
    <name type="scientific">Fusarium tricinctum</name>
    <dbReference type="NCBI Taxonomy" id="61284"/>
    <lineage>
        <taxon>Eukaryota</taxon>
        <taxon>Fungi</taxon>
        <taxon>Dikarya</taxon>
        <taxon>Ascomycota</taxon>
        <taxon>Pezizomycotina</taxon>
        <taxon>Sordariomycetes</taxon>
        <taxon>Hypocreomycetidae</taxon>
        <taxon>Hypocreales</taxon>
        <taxon>Nectriaceae</taxon>
        <taxon>Fusarium</taxon>
        <taxon>Fusarium tricinctum species complex</taxon>
    </lineage>
</organism>
<evidence type="ECO:0000313" key="2">
    <source>
        <dbReference type="EMBL" id="KAH7233060.1"/>
    </source>
</evidence>
<feature type="compositionally biased region" description="Acidic residues" evidence="1">
    <location>
        <begin position="151"/>
        <end position="163"/>
    </location>
</feature>
<dbReference type="EMBL" id="JAGPXF010000008">
    <property type="protein sequence ID" value="KAH7233060.1"/>
    <property type="molecule type" value="Genomic_DNA"/>
</dbReference>
<proteinExistence type="predicted"/>
<keyword evidence="3" id="KW-1185">Reference proteome</keyword>
<dbReference type="Proteomes" id="UP000813427">
    <property type="component" value="Unassembled WGS sequence"/>
</dbReference>